<protein>
    <submittedName>
        <fullName evidence="2">Uncharacterized protein</fullName>
    </submittedName>
</protein>
<evidence type="ECO:0000313" key="3">
    <source>
        <dbReference type="Proteomes" id="UP001165590"/>
    </source>
</evidence>
<accession>A0ABT3V1D5</accession>
<dbReference type="Proteomes" id="UP001165590">
    <property type="component" value="Unassembled WGS sequence"/>
</dbReference>
<proteinExistence type="predicted"/>
<dbReference type="EMBL" id="JAIFZO010000002">
    <property type="protein sequence ID" value="MCX4232093.1"/>
    <property type="molecule type" value="Genomic_DNA"/>
</dbReference>
<keyword evidence="1" id="KW-0812">Transmembrane</keyword>
<comment type="caution">
    <text evidence="2">The sequence shown here is derived from an EMBL/GenBank/DDBJ whole genome shotgun (WGS) entry which is preliminary data.</text>
</comment>
<keyword evidence="3" id="KW-1185">Reference proteome</keyword>
<evidence type="ECO:0000256" key="1">
    <source>
        <dbReference type="SAM" id="Phobius"/>
    </source>
</evidence>
<organism evidence="2 3">
    <name type="scientific">Streptomyces ortus</name>
    <dbReference type="NCBI Taxonomy" id="2867268"/>
    <lineage>
        <taxon>Bacteria</taxon>
        <taxon>Bacillati</taxon>
        <taxon>Actinomycetota</taxon>
        <taxon>Actinomycetes</taxon>
        <taxon>Kitasatosporales</taxon>
        <taxon>Streptomycetaceae</taxon>
        <taxon>Streptomyces</taxon>
    </lineage>
</organism>
<keyword evidence="1" id="KW-1133">Transmembrane helix</keyword>
<evidence type="ECO:0000313" key="2">
    <source>
        <dbReference type="EMBL" id="MCX4232093.1"/>
    </source>
</evidence>
<name>A0ABT3V1D5_9ACTN</name>
<feature type="transmembrane region" description="Helical" evidence="1">
    <location>
        <begin position="12"/>
        <end position="36"/>
    </location>
</feature>
<gene>
    <name evidence="2" type="ORF">K3769_04705</name>
</gene>
<reference evidence="2" key="1">
    <citation type="journal article" date="2022" name="bioRxiv">
        <title>Discovery and biosynthetic assessment of Streptomyces ortus sp nov. isolated from a deep-sea sponge.</title>
        <authorList>
            <person name="Williams S.E."/>
        </authorList>
    </citation>
    <scope>NUCLEOTIDE SEQUENCE</scope>
    <source>
        <strain evidence="2">A15ISP2-DRY2</strain>
    </source>
</reference>
<keyword evidence="1" id="KW-0472">Membrane</keyword>
<sequence>MIPRLLDEFRWLWLFFGLIATGAAIGASYVAASIAIERIRGRNN</sequence>
<dbReference type="RefSeq" id="WP_267025196.1">
    <property type="nucleotide sequence ID" value="NZ_JAIFZO010000002.1"/>
</dbReference>